<feature type="transmembrane region" description="Helical" evidence="8">
    <location>
        <begin position="264"/>
        <end position="285"/>
    </location>
</feature>
<feature type="transmembrane region" description="Helical" evidence="8">
    <location>
        <begin position="139"/>
        <end position="162"/>
    </location>
</feature>
<dbReference type="Pfam" id="PF00324">
    <property type="entry name" value="AA_permease"/>
    <property type="match status" value="1"/>
</dbReference>
<dbReference type="Gene3D" id="1.20.1740.10">
    <property type="entry name" value="Amino acid/polyamine transporter I"/>
    <property type="match status" value="1"/>
</dbReference>
<dbReference type="GO" id="GO:0016020">
    <property type="term" value="C:membrane"/>
    <property type="evidence" value="ECO:0007669"/>
    <property type="project" value="UniProtKB-SubCell"/>
</dbReference>
<dbReference type="PANTHER" id="PTHR43495">
    <property type="entry name" value="GABA PERMEASE"/>
    <property type="match status" value="1"/>
</dbReference>
<feature type="transmembrane region" description="Helical" evidence="8">
    <location>
        <begin position="108"/>
        <end position="127"/>
    </location>
</feature>
<evidence type="ECO:0000256" key="1">
    <source>
        <dbReference type="ARBA" id="ARBA00004141"/>
    </source>
</evidence>
<evidence type="ECO:0000313" key="10">
    <source>
        <dbReference type="EMBL" id="MUN55450.1"/>
    </source>
</evidence>
<keyword evidence="3" id="KW-0813">Transport</keyword>
<keyword evidence="5" id="KW-0029">Amino-acid transport</keyword>
<feature type="transmembrane region" description="Helical" evidence="8">
    <location>
        <begin position="78"/>
        <end position="102"/>
    </location>
</feature>
<evidence type="ECO:0000256" key="5">
    <source>
        <dbReference type="ARBA" id="ARBA00022970"/>
    </source>
</evidence>
<protein>
    <submittedName>
        <fullName evidence="10">Amino acid permease</fullName>
    </submittedName>
</protein>
<evidence type="ECO:0000256" key="4">
    <source>
        <dbReference type="ARBA" id="ARBA00022692"/>
    </source>
</evidence>
<keyword evidence="6 8" id="KW-1133">Transmembrane helix</keyword>
<proteinExistence type="inferred from homology"/>
<name>A0A7K1LK03_9MICC</name>
<gene>
    <name evidence="10" type="ORF">GMA10_09555</name>
</gene>
<evidence type="ECO:0000256" key="8">
    <source>
        <dbReference type="SAM" id="Phobius"/>
    </source>
</evidence>
<evidence type="ECO:0000256" key="2">
    <source>
        <dbReference type="ARBA" id="ARBA00008583"/>
    </source>
</evidence>
<dbReference type="OrthoDB" id="5297508at2"/>
<dbReference type="GO" id="GO:0006865">
    <property type="term" value="P:amino acid transport"/>
    <property type="evidence" value="ECO:0007669"/>
    <property type="project" value="UniProtKB-KW"/>
</dbReference>
<accession>A0A7K1LK03</accession>
<comment type="similarity">
    <text evidence="2">Belongs to the amino acid-polyamine-organocation (APC) superfamily. Amino acid transporter (AAT) (TC 2.A.3.1) family.</text>
</comment>
<evidence type="ECO:0000256" key="7">
    <source>
        <dbReference type="ARBA" id="ARBA00023136"/>
    </source>
</evidence>
<feature type="transmembrane region" description="Helical" evidence="8">
    <location>
        <begin position="380"/>
        <end position="403"/>
    </location>
</feature>
<keyword evidence="7 8" id="KW-0472">Membrane</keyword>
<reference evidence="10 11" key="1">
    <citation type="submission" date="2019-12" db="EMBL/GenBank/DDBJ databases">
        <authorList>
            <person name="Li J."/>
            <person name="Shi Y."/>
            <person name="Xu G."/>
            <person name="Xiao D."/>
            <person name="Ran X."/>
        </authorList>
    </citation>
    <scope>NUCLEOTIDE SEQUENCE [LARGE SCALE GENOMIC DNA]</scope>
    <source>
        <strain evidence="10 11">JCM 15915</strain>
    </source>
</reference>
<feature type="transmembrane region" description="Helical" evidence="8">
    <location>
        <begin position="344"/>
        <end position="368"/>
    </location>
</feature>
<feature type="transmembrane region" description="Helical" evidence="8">
    <location>
        <begin position="321"/>
        <end position="338"/>
    </location>
</feature>
<sequence>MTMIALGSALGTGLFLGSGAAIGVAGPAVIICYAIGSLIAAIIACAAGEMAVKYPVRGGFGTMAGRFLGPFAGFITRWAYWATTVCVAGAELVAVATYLKFWWPELPLWVGILVFALVIVFLNAYSVKSFGLVEFFLSGIKVIAVVAFIVIGLIIVFFGLPSHPAEGTRHLTENGFIPNGPSSIWLGMAVVMFSFGGIELISISAAEAKDPVRSVRSAGKATIWRLATFYVLALFVVMALMPWSAAAGTGDLSSSPFVMVFSEVGIPAAAAVINFIVLIAALSAANANVYAGTRLIHSLSYQGMAPRALQRTTKLGSPARSLAMSCVGILVVIVLALVTENVFLIMMSVITTFILVVWILILGSYISYRRKNGASSEFRLLGGTPTAVLGILGLVAIFAAVLSSPDMRLPGFVALCFYAFLTAVYYLFVRRFVGSDMDAFDEAEVATSV</sequence>
<keyword evidence="4 8" id="KW-0812">Transmembrane</keyword>
<dbReference type="GO" id="GO:0055085">
    <property type="term" value="P:transmembrane transport"/>
    <property type="evidence" value="ECO:0007669"/>
    <property type="project" value="InterPro"/>
</dbReference>
<evidence type="ECO:0000256" key="3">
    <source>
        <dbReference type="ARBA" id="ARBA00022448"/>
    </source>
</evidence>
<comment type="subcellular location">
    <subcellularLocation>
        <location evidence="1">Membrane</location>
        <topology evidence="1">Multi-pass membrane protein</topology>
    </subcellularLocation>
</comment>
<evidence type="ECO:0000256" key="6">
    <source>
        <dbReference type="ARBA" id="ARBA00022989"/>
    </source>
</evidence>
<evidence type="ECO:0000313" key="11">
    <source>
        <dbReference type="Proteomes" id="UP000462152"/>
    </source>
</evidence>
<organism evidence="10 11">
    <name type="scientific">Rothia koreensis</name>
    <dbReference type="NCBI Taxonomy" id="592378"/>
    <lineage>
        <taxon>Bacteria</taxon>
        <taxon>Bacillati</taxon>
        <taxon>Actinomycetota</taxon>
        <taxon>Actinomycetes</taxon>
        <taxon>Micrococcales</taxon>
        <taxon>Micrococcaceae</taxon>
        <taxon>Rothia</taxon>
    </lineage>
</organism>
<comment type="caution">
    <text evidence="10">The sequence shown here is derived from an EMBL/GenBank/DDBJ whole genome shotgun (WGS) entry which is preliminary data.</text>
</comment>
<dbReference type="PIRSF" id="PIRSF006060">
    <property type="entry name" value="AA_transporter"/>
    <property type="match status" value="1"/>
</dbReference>
<feature type="transmembrane region" description="Helical" evidence="8">
    <location>
        <begin position="182"/>
        <end position="202"/>
    </location>
</feature>
<keyword evidence="11" id="KW-1185">Reference proteome</keyword>
<feature type="transmembrane region" description="Helical" evidence="8">
    <location>
        <begin position="409"/>
        <end position="428"/>
    </location>
</feature>
<feature type="transmembrane region" description="Helical" evidence="8">
    <location>
        <begin position="223"/>
        <end position="244"/>
    </location>
</feature>
<dbReference type="InterPro" id="IPR004841">
    <property type="entry name" value="AA-permease/SLC12A_dom"/>
</dbReference>
<dbReference type="AlphaFoldDB" id="A0A7K1LK03"/>
<evidence type="ECO:0000259" key="9">
    <source>
        <dbReference type="Pfam" id="PF00324"/>
    </source>
</evidence>
<dbReference type="Proteomes" id="UP000462152">
    <property type="component" value="Unassembled WGS sequence"/>
</dbReference>
<dbReference type="EMBL" id="WOGT01000006">
    <property type="protein sequence ID" value="MUN55450.1"/>
    <property type="molecule type" value="Genomic_DNA"/>
</dbReference>
<dbReference type="FunFam" id="1.20.1740.10:FF:000001">
    <property type="entry name" value="Amino acid permease"/>
    <property type="match status" value="1"/>
</dbReference>
<feature type="domain" description="Amino acid permease/ SLC12A" evidence="9">
    <location>
        <begin position="1"/>
        <end position="426"/>
    </location>
</feature>
<feature type="transmembrane region" description="Helical" evidence="8">
    <location>
        <begin position="30"/>
        <end position="52"/>
    </location>
</feature>
<dbReference type="PANTHER" id="PTHR43495:SF5">
    <property type="entry name" value="GAMMA-AMINOBUTYRIC ACID PERMEASE"/>
    <property type="match status" value="1"/>
</dbReference>